<keyword evidence="3 6" id="KW-0732">Signal</keyword>
<feature type="signal peptide" evidence="6">
    <location>
        <begin position="1"/>
        <end position="21"/>
    </location>
</feature>
<evidence type="ECO:0000256" key="4">
    <source>
        <dbReference type="ARBA" id="ARBA00022737"/>
    </source>
</evidence>
<comment type="caution">
    <text evidence="8">The sequence shown here is derived from an EMBL/GenBank/DDBJ whole genome shotgun (WGS) entry which is preliminary data.</text>
</comment>
<name>A0AAE0S924_9BIVA</name>
<evidence type="ECO:0000259" key="7">
    <source>
        <dbReference type="PROSITE" id="PS50234"/>
    </source>
</evidence>
<dbReference type="InterPro" id="IPR002035">
    <property type="entry name" value="VWF_A"/>
</dbReference>
<dbReference type="CDD" id="cd01450">
    <property type="entry name" value="vWFA_subfamily_ECM"/>
    <property type="match status" value="1"/>
</dbReference>
<dbReference type="GO" id="GO:0005576">
    <property type="term" value="C:extracellular region"/>
    <property type="evidence" value="ECO:0007669"/>
    <property type="project" value="UniProtKB-SubCell"/>
</dbReference>
<evidence type="ECO:0000256" key="5">
    <source>
        <dbReference type="ARBA" id="ARBA00023180"/>
    </source>
</evidence>
<dbReference type="InterPro" id="IPR050525">
    <property type="entry name" value="ECM_Assembly_Org"/>
</dbReference>
<dbReference type="AlphaFoldDB" id="A0AAE0S924"/>
<evidence type="ECO:0000313" key="9">
    <source>
        <dbReference type="Proteomes" id="UP001195483"/>
    </source>
</evidence>
<dbReference type="EMBL" id="JAEAOA010002135">
    <property type="protein sequence ID" value="KAK3587359.1"/>
    <property type="molecule type" value="Genomic_DNA"/>
</dbReference>
<organism evidence="8 9">
    <name type="scientific">Potamilus streckersoni</name>
    <dbReference type="NCBI Taxonomy" id="2493646"/>
    <lineage>
        <taxon>Eukaryota</taxon>
        <taxon>Metazoa</taxon>
        <taxon>Spiralia</taxon>
        <taxon>Lophotrochozoa</taxon>
        <taxon>Mollusca</taxon>
        <taxon>Bivalvia</taxon>
        <taxon>Autobranchia</taxon>
        <taxon>Heteroconchia</taxon>
        <taxon>Palaeoheterodonta</taxon>
        <taxon>Unionida</taxon>
        <taxon>Unionoidea</taxon>
        <taxon>Unionidae</taxon>
        <taxon>Ambleminae</taxon>
        <taxon>Lampsilini</taxon>
        <taxon>Potamilus</taxon>
    </lineage>
</organism>
<feature type="domain" description="VWFA" evidence="7">
    <location>
        <begin position="253"/>
        <end position="427"/>
    </location>
</feature>
<evidence type="ECO:0000256" key="3">
    <source>
        <dbReference type="ARBA" id="ARBA00022729"/>
    </source>
</evidence>
<dbReference type="InterPro" id="IPR036465">
    <property type="entry name" value="vWFA_dom_sf"/>
</dbReference>
<evidence type="ECO:0000256" key="6">
    <source>
        <dbReference type="SAM" id="SignalP"/>
    </source>
</evidence>
<proteinExistence type="predicted"/>
<dbReference type="SMART" id="SM00327">
    <property type="entry name" value="VWA"/>
    <property type="match status" value="3"/>
</dbReference>
<reference evidence="8" key="3">
    <citation type="submission" date="2023-05" db="EMBL/GenBank/DDBJ databases">
        <authorList>
            <person name="Smith C.H."/>
        </authorList>
    </citation>
    <scope>NUCLEOTIDE SEQUENCE</scope>
    <source>
        <strain evidence="8">CHS0354</strain>
        <tissue evidence="8">Mantle</tissue>
    </source>
</reference>
<accession>A0AAE0S924</accession>
<dbReference type="Proteomes" id="UP001195483">
    <property type="component" value="Unassembled WGS sequence"/>
</dbReference>
<keyword evidence="2" id="KW-0964">Secreted</keyword>
<protein>
    <recommendedName>
        <fullName evidence="7">VWFA domain-containing protein</fullName>
    </recommendedName>
</protein>
<dbReference type="FunFam" id="3.40.50.410:FF:000004">
    <property type="entry name" value="collagen alpha-6(VI) chain"/>
    <property type="match status" value="1"/>
</dbReference>
<feature type="chain" id="PRO_5041927037" description="VWFA domain-containing protein" evidence="6">
    <location>
        <begin position="22"/>
        <end position="632"/>
    </location>
</feature>
<dbReference type="Pfam" id="PF00092">
    <property type="entry name" value="VWA"/>
    <property type="match status" value="3"/>
</dbReference>
<dbReference type="PANTHER" id="PTHR24020">
    <property type="entry name" value="COLLAGEN ALPHA"/>
    <property type="match status" value="1"/>
</dbReference>
<feature type="domain" description="VWFA" evidence="7">
    <location>
        <begin position="36"/>
        <end position="212"/>
    </location>
</feature>
<keyword evidence="5" id="KW-0325">Glycoprotein</keyword>
<evidence type="ECO:0000256" key="2">
    <source>
        <dbReference type="ARBA" id="ARBA00022525"/>
    </source>
</evidence>
<evidence type="ECO:0000313" key="8">
    <source>
        <dbReference type="EMBL" id="KAK3587359.1"/>
    </source>
</evidence>
<dbReference type="PROSITE" id="PS50234">
    <property type="entry name" value="VWFA"/>
    <property type="match status" value="3"/>
</dbReference>
<dbReference type="PANTHER" id="PTHR24020:SF20">
    <property type="entry name" value="PH DOMAIN-CONTAINING PROTEIN"/>
    <property type="match status" value="1"/>
</dbReference>
<dbReference type="SUPFAM" id="SSF53300">
    <property type="entry name" value="vWA-like"/>
    <property type="match status" value="3"/>
</dbReference>
<gene>
    <name evidence="8" type="ORF">CHS0354_036530</name>
</gene>
<dbReference type="PRINTS" id="PR00453">
    <property type="entry name" value="VWFADOMAIN"/>
</dbReference>
<sequence>MTSIMSAMILTTLLGVYHVFGQLSDVEYYCGNKPADVIFLLDVSNSIWGPDFQKQLEFVNSVVDIFQIADNTTRIGVGTFSNHFHREFALNKYFEKPQVKNAITRISQRQGYATNTGNALWHMRNKMFIESEGARSGVAKVAIVLTDGQSSNMAKTVYEAFRAKMENIQIFAIGIGSNINSRELRIMSSSPPEEFFFEVENYAALDAIKQTLAVRTCKVTAPPTLSTTTTTTPSTTTSLLDVAREVCRGKTLDIVFALDSSDNIIDEDLEKQAMFFRSLVDQFDILSGRVRFASFMYSDQIQKMFDLNEYEHSETIKDALMKLGTTAGSSRVSHALIHVLTKSFRRSITRPNAAQVGIIITGSPSKHMEQSKKVAMKAKRSGLQFIAIGVGEKVDSEELRVISVSSDGSHYFQLHSFNQLMKILPELVLQVCQVPEPEIPMSDQTCGDRQSADMMFLLDSVNAGKKNTRKALNFLKTLVDKLAIDKERIQVGLMSPECQEEKTGFKLNEFTNKESAVSAFGEVKGTDFHSILHQMRRRAFSPQEGGRKDAKKIAILVVDGELEEPLETLLEAQRARTHGVELYVVQVGKGKTQDELLMMCDEPTQQHFFKVDNYDQLMELVDKLIQALCDEL</sequence>
<evidence type="ECO:0000256" key="1">
    <source>
        <dbReference type="ARBA" id="ARBA00004613"/>
    </source>
</evidence>
<keyword evidence="4" id="KW-0677">Repeat</keyword>
<feature type="domain" description="VWFA" evidence="7">
    <location>
        <begin position="453"/>
        <end position="624"/>
    </location>
</feature>
<reference evidence="8" key="2">
    <citation type="journal article" date="2021" name="Genome Biol. Evol.">
        <title>Developing a high-quality reference genome for a parasitic bivalve with doubly uniparental inheritance (Bivalvia: Unionida).</title>
        <authorList>
            <person name="Smith C.H."/>
        </authorList>
    </citation>
    <scope>NUCLEOTIDE SEQUENCE</scope>
    <source>
        <strain evidence="8">CHS0354</strain>
        <tissue evidence="8">Mantle</tissue>
    </source>
</reference>
<dbReference type="Gene3D" id="3.40.50.410">
    <property type="entry name" value="von Willebrand factor, type A domain"/>
    <property type="match status" value="3"/>
</dbReference>
<reference evidence="8" key="1">
    <citation type="journal article" date="2021" name="Genome Biol. Evol.">
        <title>A High-Quality Reference Genome for a Parasitic Bivalve with Doubly Uniparental Inheritance (Bivalvia: Unionida).</title>
        <authorList>
            <person name="Smith C.H."/>
        </authorList>
    </citation>
    <scope>NUCLEOTIDE SEQUENCE</scope>
    <source>
        <strain evidence="8">CHS0354</strain>
    </source>
</reference>
<keyword evidence="9" id="KW-1185">Reference proteome</keyword>
<comment type="subcellular location">
    <subcellularLocation>
        <location evidence="1">Secreted</location>
    </subcellularLocation>
</comment>